<reference evidence="9 10" key="1">
    <citation type="submission" date="2024-02" db="EMBL/GenBank/DDBJ databases">
        <title>High-quality chromosome-scale genome assembly of Pensacola bahiagrass (Paspalum notatum Flugge var. saurae).</title>
        <authorList>
            <person name="Vega J.M."/>
            <person name="Podio M."/>
            <person name="Orjuela J."/>
            <person name="Siena L.A."/>
            <person name="Pessino S.C."/>
            <person name="Combes M.C."/>
            <person name="Mariac C."/>
            <person name="Albertini E."/>
            <person name="Pupilli F."/>
            <person name="Ortiz J.P.A."/>
            <person name="Leblanc O."/>
        </authorList>
    </citation>
    <scope>NUCLEOTIDE SEQUENCE [LARGE SCALE GENOMIC DNA]</scope>
    <source>
        <strain evidence="9">R1</strain>
        <tissue evidence="9">Leaf</tissue>
    </source>
</reference>
<dbReference type="InterPro" id="IPR050951">
    <property type="entry name" value="Retrovirus_Pol_polyprotein"/>
</dbReference>
<keyword evidence="6" id="KW-0695">RNA-directed DNA polymerase</keyword>
<organism evidence="9 10">
    <name type="scientific">Paspalum notatum var. saurae</name>
    <dbReference type="NCBI Taxonomy" id="547442"/>
    <lineage>
        <taxon>Eukaryota</taxon>
        <taxon>Viridiplantae</taxon>
        <taxon>Streptophyta</taxon>
        <taxon>Embryophyta</taxon>
        <taxon>Tracheophyta</taxon>
        <taxon>Spermatophyta</taxon>
        <taxon>Magnoliopsida</taxon>
        <taxon>Liliopsida</taxon>
        <taxon>Poales</taxon>
        <taxon>Poaceae</taxon>
        <taxon>PACMAD clade</taxon>
        <taxon>Panicoideae</taxon>
        <taxon>Andropogonodae</taxon>
        <taxon>Paspaleae</taxon>
        <taxon>Paspalinae</taxon>
        <taxon>Paspalum</taxon>
    </lineage>
</organism>
<dbReference type="Pfam" id="PF17917">
    <property type="entry name" value="RT_RNaseH"/>
    <property type="match status" value="1"/>
</dbReference>
<dbReference type="SUPFAM" id="SSF56672">
    <property type="entry name" value="DNA/RNA polymerases"/>
    <property type="match status" value="1"/>
</dbReference>
<name>A0AAQ3Q027_PASNO</name>
<feature type="domain" description="Integrase zinc-binding" evidence="8">
    <location>
        <begin position="119"/>
        <end position="170"/>
    </location>
</feature>
<keyword evidence="3" id="KW-0540">Nuclease</keyword>
<evidence type="ECO:0000313" key="10">
    <source>
        <dbReference type="Proteomes" id="UP001341281"/>
    </source>
</evidence>
<evidence type="ECO:0000313" key="9">
    <source>
        <dbReference type="EMBL" id="WVZ56691.1"/>
    </source>
</evidence>
<keyword evidence="2" id="KW-0548">Nucleotidyltransferase</keyword>
<evidence type="ECO:0000256" key="5">
    <source>
        <dbReference type="ARBA" id="ARBA00022801"/>
    </source>
</evidence>
<evidence type="ECO:0000256" key="1">
    <source>
        <dbReference type="ARBA" id="ARBA00022679"/>
    </source>
</evidence>
<dbReference type="InterPro" id="IPR041373">
    <property type="entry name" value="RT_RNaseH"/>
</dbReference>
<dbReference type="InterPro" id="IPR043502">
    <property type="entry name" value="DNA/RNA_pol_sf"/>
</dbReference>
<evidence type="ECO:0000256" key="2">
    <source>
        <dbReference type="ARBA" id="ARBA00022695"/>
    </source>
</evidence>
<dbReference type="GO" id="GO:0004519">
    <property type="term" value="F:endonuclease activity"/>
    <property type="evidence" value="ECO:0007669"/>
    <property type="project" value="UniProtKB-KW"/>
</dbReference>
<dbReference type="GO" id="GO:0003964">
    <property type="term" value="F:RNA-directed DNA polymerase activity"/>
    <property type="evidence" value="ECO:0007669"/>
    <property type="project" value="UniProtKB-KW"/>
</dbReference>
<keyword evidence="1" id="KW-0808">Transferase</keyword>
<dbReference type="PANTHER" id="PTHR37984:SF5">
    <property type="entry name" value="PROTEIN NYNRIN-LIKE"/>
    <property type="match status" value="1"/>
</dbReference>
<keyword evidence="5" id="KW-0378">Hydrolase</keyword>
<dbReference type="Pfam" id="PF17921">
    <property type="entry name" value="Integrase_H2C2"/>
    <property type="match status" value="1"/>
</dbReference>
<protein>
    <recommendedName>
        <fullName evidence="11">Integrase zinc-binding domain-containing protein</fullName>
    </recommendedName>
</protein>
<accession>A0AAQ3Q027</accession>
<evidence type="ECO:0000256" key="6">
    <source>
        <dbReference type="ARBA" id="ARBA00022918"/>
    </source>
</evidence>
<dbReference type="AlphaFoldDB" id="A0AAQ3Q027"/>
<evidence type="ECO:0000259" key="7">
    <source>
        <dbReference type="Pfam" id="PF17917"/>
    </source>
</evidence>
<evidence type="ECO:0000256" key="4">
    <source>
        <dbReference type="ARBA" id="ARBA00022759"/>
    </source>
</evidence>
<feature type="domain" description="Reverse transcriptase RNase H-like" evidence="7">
    <location>
        <begin position="5"/>
        <end position="54"/>
    </location>
</feature>
<keyword evidence="10" id="KW-1185">Reference proteome</keyword>
<dbReference type="PANTHER" id="PTHR37984">
    <property type="entry name" value="PROTEIN CBG26694"/>
    <property type="match status" value="1"/>
</dbReference>
<dbReference type="GO" id="GO:0016787">
    <property type="term" value="F:hydrolase activity"/>
    <property type="evidence" value="ECO:0007669"/>
    <property type="project" value="UniProtKB-KW"/>
</dbReference>
<keyword evidence="4" id="KW-0255">Endonuclease</keyword>
<proteinExistence type="predicted"/>
<gene>
    <name evidence="9" type="ORF">U9M48_007185</name>
</gene>
<evidence type="ECO:0000259" key="8">
    <source>
        <dbReference type="Pfam" id="PF17921"/>
    </source>
</evidence>
<dbReference type="EMBL" id="CP144746">
    <property type="protein sequence ID" value="WVZ56691.1"/>
    <property type="molecule type" value="Genomic_DNA"/>
</dbReference>
<evidence type="ECO:0000256" key="3">
    <source>
        <dbReference type="ARBA" id="ARBA00022722"/>
    </source>
</evidence>
<evidence type="ECO:0008006" key="11">
    <source>
        <dbReference type="Google" id="ProtNLM"/>
    </source>
</evidence>
<sequence>MRDDKDHEQNYPTHDLELAAVVHAPKVWRHYPIGNKCEVYTDHKSLKYIFTQTRPRIRGNASTNLGRTNKARPEGDGEIRRQFGASVPGRLTGLRVDEKGTLWFKNRIRVPKTGVTVKIVMEEAHNSAYSIHPGSTKMYPDLKTDYRWKGMKADIARYVARCDVCRESKSEHRNQQIYCNPYPSLCGNGMR</sequence>
<dbReference type="Proteomes" id="UP001341281">
    <property type="component" value="Chromosome 02"/>
</dbReference>
<dbReference type="InterPro" id="IPR041588">
    <property type="entry name" value="Integrase_H2C2"/>
</dbReference>
<dbReference type="Gene3D" id="1.10.340.70">
    <property type="match status" value="1"/>
</dbReference>